<protein>
    <recommendedName>
        <fullName evidence="5">Flagellar protein FliT</fullName>
    </recommendedName>
</protein>
<name>A0A016XCU5_9BURK</name>
<keyword evidence="6" id="KW-0966">Cell projection</keyword>
<dbReference type="Gene3D" id="1.20.58.380">
    <property type="entry name" value="Flagellar protein flit"/>
    <property type="match status" value="1"/>
</dbReference>
<sequence length="105" mass="12463">MSQMLIDYYKSIEDGSRRMLEAARAKDLEGVMRYEGVCAVLIEQLRQRAREEDLRPEDRREKTQIMQRILRNDAEIRQLTEPWLGELEDEMMGGLFDKSHPKVLH</sequence>
<accession>A0A016XCU5</accession>
<comment type="subcellular location">
    <subcellularLocation>
        <location evidence="1">Cytoplasm</location>
        <location evidence="1">Cytosol</location>
    </subcellularLocation>
</comment>
<keyword evidence="2" id="KW-0963">Cytoplasm</keyword>
<dbReference type="OrthoDB" id="8687480at2"/>
<evidence type="ECO:0000256" key="2">
    <source>
        <dbReference type="ARBA" id="ARBA00022490"/>
    </source>
</evidence>
<dbReference type="RefSeq" id="WP_035610477.1">
    <property type="nucleotide sequence ID" value="NZ_JEMG01000001.1"/>
</dbReference>
<evidence type="ECO:0000256" key="5">
    <source>
        <dbReference type="ARBA" id="ARBA00093797"/>
    </source>
</evidence>
<dbReference type="AlphaFoldDB" id="A0A016XCU5"/>
<gene>
    <name evidence="6" type="ORF">AZ34_00125</name>
</gene>
<keyword evidence="6" id="KW-0282">Flagellum</keyword>
<evidence type="ECO:0000256" key="1">
    <source>
        <dbReference type="ARBA" id="ARBA00004514"/>
    </source>
</evidence>
<dbReference type="EMBL" id="JEMG01000001">
    <property type="protein sequence ID" value="EYC49631.1"/>
    <property type="molecule type" value="Genomic_DNA"/>
</dbReference>
<keyword evidence="3" id="KW-1005">Bacterial flagellum biogenesis</keyword>
<evidence type="ECO:0000256" key="4">
    <source>
        <dbReference type="ARBA" id="ARBA00023186"/>
    </source>
</evidence>
<evidence type="ECO:0000313" key="7">
    <source>
        <dbReference type="Proteomes" id="UP000023268"/>
    </source>
</evidence>
<dbReference type="InterPro" id="IPR008622">
    <property type="entry name" value="FliT"/>
</dbReference>
<reference evidence="6 7" key="1">
    <citation type="submission" date="2014-02" db="EMBL/GenBank/DDBJ databases">
        <title>Draft Genome of Hylemonella gracilis isolated from the Niagara River.</title>
        <authorList>
            <person name="Pawlowski D.R."/>
            <person name="Koudelka G.B."/>
        </authorList>
    </citation>
    <scope>NUCLEOTIDE SEQUENCE [LARGE SCALE GENOMIC DNA]</scope>
    <source>
        <strain evidence="6 7">Niagara R</strain>
    </source>
</reference>
<dbReference type="Pfam" id="PF05400">
    <property type="entry name" value="FliT"/>
    <property type="match status" value="1"/>
</dbReference>
<dbReference type="eggNOG" id="COG1516">
    <property type="taxonomic scope" value="Bacteria"/>
</dbReference>
<comment type="caution">
    <text evidence="6">The sequence shown here is derived from an EMBL/GenBank/DDBJ whole genome shotgun (WGS) entry which is preliminary data.</text>
</comment>
<dbReference type="GO" id="GO:0044781">
    <property type="term" value="P:bacterial-type flagellum organization"/>
    <property type="evidence" value="ECO:0007669"/>
    <property type="project" value="UniProtKB-KW"/>
</dbReference>
<keyword evidence="6" id="KW-0969">Cilium</keyword>
<keyword evidence="4" id="KW-0143">Chaperone</keyword>
<evidence type="ECO:0000256" key="3">
    <source>
        <dbReference type="ARBA" id="ARBA00022795"/>
    </source>
</evidence>
<evidence type="ECO:0000313" key="6">
    <source>
        <dbReference type="EMBL" id="EYC49631.1"/>
    </source>
</evidence>
<dbReference type="STRING" id="1458275.AZ34_00125"/>
<proteinExistence type="predicted"/>
<organism evidence="6 7">
    <name type="scientific">Hylemonella gracilis str. Niagara R</name>
    <dbReference type="NCBI Taxonomy" id="1458275"/>
    <lineage>
        <taxon>Bacteria</taxon>
        <taxon>Pseudomonadati</taxon>
        <taxon>Pseudomonadota</taxon>
        <taxon>Betaproteobacteria</taxon>
        <taxon>Burkholderiales</taxon>
        <taxon>Comamonadaceae</taxon>
        <taxon>Hylemonella</taxon>
    </lineage>
</organism>
<dbReference type="Proteomes" id="UP000023268">
    <property type="component" value="Unassembled WGS sequence"/>
</dbReference>